<organism evidence="4 5">
    <name type="scientific">Actinoallomurus oryzae</name>
    <dbReference type="NCBI Taxonomy" id="502180"/>
    <lineage>
        <taxon>Bacteria</taxon>
        <taxon>Bacillati</taxon>
        <taxon>Actinomycetota</taxon>
        <taxon>Actinomycetes</taxon>
        <taxon>Streptosporangiales</taxon>
        <taxon>Thermomonosporaceae</taxon>
        <taxon>Actinoallomurus</taxon>
    </lineage>
</organism>
<keyword evidence="4" id="KW-0378">Hydrolase</keyword>
<protein>
    <submittedName>
        <fullName evidence="4">Alpha/beta fold hydrolase</fullName>
    </submittedName>
</protein>
<gene>
    <name evidence="4" type="ORF">GCM10023191_098550</name>
</gene>
<comment type="similarity">
    <text evidence="1">Belongs to the thioesterase family.</text>
</comment>
<comment type="caution">
    <text evidence="4">The sequence shown here is derived from an EMBL/GenBank/DDBJ whole genome shotgun (WGS) entry which is preliminary data.</text>
</comment>
<name>A0ABP8R8E8_9ACTN</name>
<dbReference type="InterPro" id="IPR012223">
    <property type="entry name" value="TEII"/>
</dbReference>
<dbReference type="InterPro" id="IPR029058">
    <property type="entry name" value="AB_hydrolase_fold"/>
</dbReference>
<evidence type="ECO:0000256" key="1">
    <source>
        <dbReference type="ARBA" id="ARBA00007169"/>
    </source>
</evidence>
<evidence type="ECO:0000259" key="3">
    <source>
        <dbReference type="Pfam" id="PF00975"/>
    </source>
</evidence>
<dbReference type="PANTHER" id="PTHR11487:SF0">
    <property type="entry name" value="S-ACYL FATTY ACID SYNTHASE THIOESTERASE, MEDIUM CHAIN"/>
    <property type="match status" value="1"/>
</dbReference>
<accession>A0ABP8R8E8</accession>
<proteinExistence type="inferred from homology"/>
<feature type="region of interest" description="Disordered" evidence="2">
    <location>
        <begin position="263"/>
        <end position="285"/>
    </location>
</feature>
<keyword evidence="5" id="KW-1185">Reference proteome</keyword>
<dbReference type="PANTHER" id="PTHR11487">
    <property type="entry name" value="THIOESTERASE"/>
    <property type="match status" value="1"/>
</dbReference>
<dbReference type="Pfam" id="PF00975">
    <property type="entry name" value="Thioesterase"/>
    <property type="match status" value="1"/>
</dbReference>
<evidence type="ECO:0000313" key="4">
    <source>
        <dbReference type="EMBL" id="GAA4520934.1"/>
    </source>
</evidence>
<sequence>MSGATGAGAARPPGIRPRPVDDPDLRLLVFHHAGGSAAAYYPLARDLPRTWDLVLVDLPGRGKRHRSPPITDMAELVPVAAEDVLAWSGPPIALFGHSLGATVAAEAARSVIDHVDLRWVGVSARPAPDHRVRTTLDRPDLPDDELMRELARTGSVPGRIDEVPDFRDRFVRLVRGDLRALGSYRPAHDRTPLPAAVTAFGGTKDPLAPPASLAAWASETTGPFRWRLFAGRHFYFLGTAFPALGRAVREEIQRSLARRSRTPVRALGASGTRRPAFLSQEATRS</sequence>
<evidence type="ECO:0000256" key="2">
    <source>
        <dbReference type="SAM" id="MobiDB-lite"/>
    </source>
</evidence>
<dbReference type="Gene3D" id="3.40.50.1820">
    <property type="entry name" value="alpha/beta hydrolase"/>
    <property type="match status" value="1"/>
</dbReference>
<dbReference type="RefSeq" id="WP_345475568.1">
    <property type="nucleotide sequence ID" value="NZ_BAABHF010000067.1"/>
</dbReference>
<dbReference type="Proteomes" id="UP001500503">
    <property type="component" value="Unassembled WGS sequence"/>
</dbReference>
<reference evidence="5" key="1">
    <citation type="journal article" date="2019" name="Int. J. Syst. Evol. Microbiol.">
        <title>The Global Catalogue of Microorganisms (GCM) 10K type strain sequencing project: providing services to taxonomists for standard genome sequencing and annotation.</title>
        <authorList>
            <consortium name="The Broad Institute Genomics Platform"/>
            <consortium name="The Broad Institute Genome Sequencing Center for Infectious Disease"/>
            <person name="Wu L."/>
            <person name="Ma J."/>
        </authorList>
    </citation>
    <scope>NUCLEOTIDE SEQUENCE [LARGE SCALE GENOMIC DNA]</scope>
    <source>
        <strain evidence="5">JCM 17933</strain>
    </source>
</reference>
<dbReference type="GO" id="GO:0016787">
    <property type="term" value="F:hydrolase activity"/>
    <property type="evidence" value="ECO:0007669"/>
    <property type="project" value="UniProtKB-KW"/>
</dbReference>
<dbReference type="InterPro" id="IPR001031">
    <property type="entry name" value="Thioesterase"/>
</dbReference>
<dbReference type="EMBL" id="BAABHF010000067">
    <property type="protein sequence ID" value="GAA4520934.1"/>
    <property type="molecule type" value="Genomic_DNA"/>
</dbReference>
<feature type="domain" description="Thioesterase" evidence="3">
    <location>
        <begin position="26"/>
        <end position="244"/>
    </location>
</feature>
<evidence type="ECO:0000313" key="5">
    <source>
        <dbReference type="Proteomes" id="UP001500503"/>
    </source>
</evidence>
<dbReference type="SUPFAM" id="SSF53474">
    <property type="entry name" value="alpha/beta-Hydrolases"/>
    <property type="match status" value="1"/>
</dbReference>